<feature type="chain" id="PRO_5013194880" evidence="1">
    <location>
        <begin position="19"/>
        <end position="284"/>
    </location>
</feature>
<keyword evidence="3" id="KW-1185">Reference proteome</keyword>
<evidence type="ECO:0000313" key="3">
    <source>
        <dbReference type="Proteomes" id="UP000218332"/>
    </source>
</evidence>
<dbReference type="PROSITE" id="PS51257">
    <property type="entry name" value="PROKAR_LIPOPROTEIN"/>
    <property type="match status" value="1"/>
</dbReference>
<protein>
    <submittedName>
        <fullName evidence="2">Uncharacterized protein</fullName>
    </submittedName>
</protein>
<name>A0A2A2I685_9GAMM</name>
<keyword evidence="1" id="KW-0732">Signal</keyword>
<sequence>MFRKLAVVLLVTSLSACGGGGDGDGENVKTISLNQKAEVAVEERSSATFTARYEITDIRPVDSDPALELSASGKQIKISSKELEYPVLATFNVSMTDGNNRLVQRLEVIGVNISARYAESLAETLEGEKDRILALANDQRVYDFFVDVAYLDGSLSSKERFEKMSAFDPGKHPNYANAKQAVESAIETYHSYLRGESKERRLKSATDQAKSELRLLGDYGQTQFDKIKPIVTAYISPIPEVSFAFVEEKRVFTRFFDPAIAKIDSETGNVTFKEGFDVLNPILL</sequence>
<feature type="signal peptide" evidence="1">
    <location>
        <begin position="1"/>
        <end position="18"/>
    </location>
</feature>
<dbReference type="Proteomes" id="UP000218332">
    <property type="component" value="Unassembled WGS sequence"/>
</dbReference>
<dbReference type="EMBL" id="NMPM01000020">
    <property type="protein sequence ID" value="PAV26640.1"/>
    <property type="molecule type" value="Genomic_DNA"/>
</dbReference>
<dbReference type="RefSeq" id="WP_095610443.1">
    <property type="nucleotide sequence ID" value="NZ_NMPM01000020.1"/>
</dbReference>
<organism evidence="2 3">
    <name type="scientific">Tamilnaduibacter salinus</name>
    <dbReference type="NCBI Taxonomy" id="1484056"/>
    <lineage>
        <taxon>Bacteria</taxon>
        <taxon>Pseudomonadati</taxon>
        <taxon>Pseudomonadota</taxon>
        <taxon>Gammaproteobacteria</taxon>
        <taxon>Pseudomonadales</taxon>
        <taxon>Marinobacteraceae</taxon>
        <taxon>Tamilnaduibacter</taxon>
    </lineage>
</organism>
<comment type="caution">
    <text evidence="2">The sequence shown here is derived from an EMBL/GenBank/DDBJ whole genome shotgun (WGS) entry which is preliminary data.</text>
</comment>
<evidence type="ECO:0000313" key="2">
    <source>
        <dbReference type="EMBL" id="PAV26640.1"/>
    </source>
</evidence>
<proteinExistence type="predicted"/>
<accession>A0A2A2I685</accession>
<evidence type="ECO:0000256" key="1">
    <source>
        <dbReference type="SAM" id="SignalP"/>
    </source>
</evidence>
<reference evidence="2 3" key="1">
    <citation type="submission" date="2017-07" db="EMBL/GenBank/DDBJ databases">
        <title>Tamlnaduibacter salinus (Mi-7) genome sequencing.</title>
        <authorList>
            <person name="Verma A."/>
            <person name="Krishnamurthi S."/>
        </authorList>
    </citation>
    <scope>NUCLEOTIDE SEQUENCE [LARGE SCALE GENOMIC DNA]</scope>
    <source>
        <strain evidence="2 3">Mi-7</strain>
    </source>
</reference>
<gene>
    <name evidence="2" type="ORF">CF392_05385</name>
</gene>
<dbReference type="AlphaFoldDB" id="A0A2A2I685"/>